<dbReference type="Proteomes" id="UP000004295">
    <property type="component" value="Unassembled WGS sequence"/>
</dbReference>
<proteinExistence type="predicted"/>
<dbReference type="STRING" id="553175.POREN0001_0672"/>
<keyword evidence="2" id="KW-1185">Reference proteome</keyword>
<sequence length="54" mass="6347">MPLFCFCFFSWRNEWILEFSSPFSPNLQGNKIFVLGCTYHEVQPILFSDLGINI</sequence>
<comment type="caution">
    <text evidence="1">The sequence shown here is derived from an EMBL/GenBank/DDBJ whole genome shotgun (WGS) entry which is preliminary data.</text>
</comment>
<evidence type="ECO:0000313" key="1">
    <source>
        <dbReference type="EMBL" id="EEN81960.1"/>
    </source>
</evidence>
<reference evidence="1 2" key="1">
    <citation type="submission" date="2009-04" db="EMBL/GenBank/DDBJ databases">
        <authorList>
            <person name="Sebastian Y."/>
            <person name="Madupu R."/>
            <person name="Durkin A.S."/>
            <person name="Torralba M."/>
            <person name="Methe B."/>
            <person name="Sutton G.G."/>
            <person name="Strausberg R.L."/>
            <person name="Nelson K.E."/>
        </authorList>
    </citation>
    <scope>NUCLEOTIDE SEQUENCE [LARGE SCALE GENOMIC DNA]</scope>
    <source>
        <strain evidence="2">ATCC 35406 / BCRC 14492 / JCM 8526 / NCTC 13058 / HG 370</strain>
    </source>
</reference>
<protein>
    <submittedName>
        <fullName evidence="1">Uncharacterized protein</fullName>
    </submittedName>
</protein>
<dbReference type="EMBL" id="ACNN01000036">
    <property type="protein sequence ID" value="EEN81960.1"/>
    <property type="molecule type" value="Genomic_DNA"/>
</dbReference>
<evidence type="ECO:0000313" key="2">
    <source>
        <dbReference type="Proteomes" id="UP000004295"/>
    </source>
</evidence>
<organism evidence="1 2">
    <name type="scientific">Porphyromonas endodontalis (strain ATCC 35406 / DSM 24491 / JCM 8526 / CCUG 16442 / BCRC 14492 / NCTC 13058 / HG 370)</name>
    <name type="common">Bacteroides endodontalis</name>
    <dbReference type="NCBI Taxonomy" id="553175"/>
    <lineage>
        <taxon>Bacteria</taxon>
        <taxon>Pseudomonadati</taxon>
        <taxon>Bacteroidota</taxon>
        <taxon>Bacteroidia</taxon>
        <taxon>Bacteroidales</taxon>
        <taxon>Porphyromonadaceae</taxon>
        <taxon>Porphyromonas</taxon>
    </lineage>
</organism>
<dbReference type="AlphaFoldDB" id="C3JCY5"/>
<accession>C3JCY5</accession>
<name>C3JCY5_POREA</name>
<gene>
    <name evidence="1" type="ORF">POREN0001_0672</name>
</gene>